<organism evidence="1 2">
    <name type="scientific">Streptomyces rhizosphaericus</name>
    <dbReference type="NCBI Taxonomy" id="114699"/>
    <lineage>
        <taxon>Bacteria</taxon>
        <taxon>Bacillati</taxon>
        <taxon>Actinomycetota</taxon>
        <taxon>Actinomycetes</taxon>
        <taxon>Kitasatosporales</taxon>
        <taxon>Streptomycetaceae</taxon>
        <taxon>Streptomyces</taxon>
        <taxon>Streptomyces violaceusniger group</taxon>
    </lineage>
</organism>
<evidence type="ECO:0000313" key="1">
    <source>
        <dbReference type="EMBL" id="GAA0957213.1"/>
    </source>
</evidence>
<evidence type="ECO:0000313" key="2">
    <source>
        <dbReference type="Proteomes" id="UP001500418"/>
    </source>
</evidence>
<accession>A0ABN1RH84</accession>
<reference evidence="1 2" key="1">
    <citation type="journal article" date="2019" name="Int. J. Syst. Evol. Microbiol.">
        <title>The Global Catalogue of Microorganisms (GCM) 10K type strain sequencing project: providing services to taxonomists for standard genome sequencing and annotation.</title>
        <authorList>
            <consortium name="The Broad Institute Genomics Platform"/>
            <consortium name="The Broad Institute Genome Sequencing Center for Infectious Disease"/>
            <person name="Wu L."/>
            <person name="Ma J."/>
        </authorList>
    </citation>
    <scope>NUCLEOTIDE SEQUENCE [LARGE SCALE GENOMIC DNA]</scope>
    <source>
        <strain evidence="1 2">JCM 11444</strain>
    </source>
</reference>
<dbReference type="EMBL" id="BAAAID010000102">
    <property type="protein sequence ID" value="GAA0957213.1"/>
    <property type="molecule type" value="Genomic_DNA"/>
</dbReference>
<gene>
    <name evidence="1" type="ORF">GCM10009575_087660</name>
</gene>
<dbReference type="Proteomes" id="UP001500418">
    <property type="component" value="Unassembled WGS sequence"/>
</dbReference>
<comment type="caution">
    <text evidence="1">The sequence shown here is derived from an EMBL/GenBank/DDBJ whole genome shotgun (WGS) entry which is preliminary data.</text>
</comment>
<keyword evidence="2" id="KW-1185">Reference proteome</keyword>
<sequence length="101" mass="11414">MDIAIDRGLAHKGNCKWLAERKGEYGRCYLVPALDTHLKSSDIRCILVLLDRSNRAVWMTLDVSPWMLLGLPKLRGREVVHVMGRLASNSPVVRWDGSLES</sequence>
<proteinExistence type="predicted"/>
<protein>
    <submittedName>
        <fullName evidence="1">Uncharacterized protein</fullName>
    </submittedName>
</protein>
<name>A0ABN1RH84_9ACTN</name>